<sequence>MKNAEEALDWLIASCQESIPQGDSESYELLNKAHGLISASLASAREEELAEVVKAVMSLIEQGASYYAGVYENLSVRIKIVGNTQEKMANAVAIAETAGAASSLGALFAHLISEDSKTFHKVEDIFTGAGLTYPKVLGRGKQLVKLDDLQSNM</sequence>
<protein>
    <submittedName>
        <fullName evidence="1">Uncharacterized protein</fullName>
    </submittedName>
</protein>
<gene>
    <name evidence="1" type="ORF">TIN4_99</name>
</gene>
<proteinExistence type="predicted"/>
<accession>A0A0K0N5L7</accession>
<evidence type="ECO:0000313" key="1">
    <source>
        <dbReference type="EMBL" id="AKJ72005.1"/>
    </source>
</evidence>
<organism evidence="1 2">
    <name type="scientific">Tsukamurella phage TIN4</name>
    <dbReference type="NCBI Taxonomy" id="1636547"/>
    <lineage>
        <taxon>Viruses</taxon>
        <taxon>Duplodnaviria</taxon>
        <taxon>Heunggongvirae</taxon>
        <taxon>Uroviricota</taxon>
        <taxon>Caudoviricetes</taxon>
        <taxon>Tinduovirus</taxon>
        <taxon>Tinduovirus TIN3</taxon>
    </lineage>
</organism>
<name>A0A0K0N5L7_9CAUD</name>
<dbReference type="Proteomes" id="UP000223234">
    <property type="component" value="Segment"/>
</dbReference>
<evidence type="ECO:0000313" key="2">
    <source>
        <dbReference type="Proteomes" id="UP000223234"/>
    </source>
</evidence>
<dbReference type="EMBL" id="KR011064">
    <property type="protein sequence ID" value="AKJ72005.1"/>
    <property type="molecule type" value="Genomic_DNA"/>
</dbReference>
<reference evidence="1 2" key="1">
    <citation type="journal article" date="2015" name="Appl. Environ. Microbiol.">
        <title>Three of a Kind: Genetically Similar Tsukamurella Phages TIN2, TIN3, and TIN4.</title>
        <authorList>
            <person name="Dyson Z.A."/>
            <person name="Tucci J."/>
            <person name="Seviour R.J."/>
            <person name="Petrovski S."/>
        </authorList>
    </citation>
    <scope>NUCLEOTIDE SEQUENCE [LARGE SCALE GENOMIC DNA]</scope>
</reference>